<dbReference type="InterPro" id="IPR019874">
    <property type="entry name" value="RF_methyltr_PrmC"/>
</dbReference>
<dbReference type="InterPro" id="IPR007848">
    <property type="entry name" value="Small_mtfrase_dom"/>
</dbReference>
<dbReference type="InterPro" id="IPR040758">
    <property type="entry name" value="PrmC_N"/>
</dbReference>
<accession>A0A382C872</accession>
<dbReference type="GO" id="GO:0032259">
    <property type="term" value="P:methylation"/>
    <property type="evidence" value="ECO:0007669"/>
    <property type="project" value="UniProtKB-KW"/>
</dbReference>
<evidence type="ECO:0000256" key="3">
    <source>
        <dbReference type="ARBA" id="ARBA00022679"/>
    </source>
</evidence>
<evidence type="ECO:0000313" key="8">
    <source>
        <dbReference type="EMBL" id="SVB22285.1"/>
    </source>
</evidence>
<dbReference type="AlphaFoldDB" id="A0A382C872"/>
<keyword evidence="3" id="KW-0808">Transferase</keyword>
<comment type="catalytic activity">
    <reaction evidence="5">
        <text>L-glutaminyl-[peptide chain release factor] + S-adenosyl-L-methionine = N(5)-methyl-L-glutaminyl-[peptide chain release factor] + S-adenosyl-L-homocysteine + H(+)</text>
        <dbReference type="Rhea" id="RHEA:42896"/>
        <dbReference type="Rhea" id="RHEA-COMP:10271"/>
        <dbReference type="Rhea" id="RHEA-COMP:10272"/>
        <dbReference type="ChEBI" id="CHEBI:15378"/>
        <dbReference type="ChEBI" id="CHEBI:30011"/>
        <dbReference type="ChEBI" id="CHEBI:57856"/>
        <dbReference type="ChEBI" id="CHEBI:59789"/>
        <dbReference type="ChEBI" id="CHEBI:61891"/>
        <dbReference type="EC" id="2.1.1.297"/>
    </reaction>
</comment>
<dbReference type="PROSITE" id="PS00092">
    <property type="entry name" value="N6_MTASE"/>
    <property type="match status" value="1"/>
</dbReference>
<evidence type="ECO:0000256" key="1">
    <source>
        <dbReference type="ARBA" id="ARBA00012771"/>
    </source>
</evidence>
<dbReference type="EC" id="2.1.1.297" evidence="1"/>
<dbReference type="NCBIfam" id="TIGR00536">
    <property type="entry name" value="hemK_fam"/>
    <property type="match status" value="1"/>
</dbReference>
<organism evidence="8">
    <name type="scientific">marine metagenome</name>
    <dbReference type="NCBI Taxonomy" id="408172"/>
    <lineage>
        <taxon>unclassified sequences</taxon>
        <taxon>metagenomes</taxon>
        <taxon>ecological metagenomes</taxon>
    </lineage>
</organism>
<dbReference type="InterPro" id="IPR050320">
    <property type="entry name" value="N5-glutamine_MTase"/>
</dbReference>
<dbReference type="GO" id="GO:0003676">
    <property type="term" value="F:nucleic acid binding"/>
    <property type="evidence" value="ECO:0007669"/>
    <property type="project" value="InterPro"/>
</dbReference>
<dbReference type="Pfam" id="PF17827">
    <property type="entry name" value="PrmC_N"/>
    <property type="match status" value="1"/>
</dbReference>
<dbReference type="Pfam" id="PF05175">
    <property type="entry name" value="MTS"/>
    <property type="match status" value="1"/>
</dbReference>
<evidence type="ECO:0000256" key="2">
    <source>
        <dbReference type="ARBA" id="ARBA00022603"/>
    </source>
</evidence>
<dbReference type="SUPFAM" id="SSF53335">
    <property type="entry name" value="S-adenosyl-L-methionine-dependent methyltransferases"/>
    <property type="match status" value="1"/>
</dbReference>
<dbReference type="InterPro" id="IPR004556">
    <property type="entry name" value="HemK-like"/>
</dbReference>
<dbReference type="GO" id="GO:0005739">
    <property type="term" value="C:mitochondrion"/>
    <property type="evidence" value="ECO:0007669"/>
    <property type="project" value="TreeGrafter"/>
</dbReference>
<dbReference type="CDD" id="cd02440">
    <property type="entry name" value="AdoMet_MTases"/>
    <property type="match status" value="1"/>
</dbReference>
<name>A0A382C872_9ZZZZ</name>
<dbReference type="InterPro" id="IPR029063">
    <property type="entry name" value="SAM-dependent_MTases_sf"/>
</dbReference>
<keyword evidence="4" id="KW-0949">S-adenosyl-L-methionine</keyword>
<dbReference type="PANTHER" id="PTHR18895:SF74">
    <property type="entry name" value="MTRF1L RELEASE FACTOR GLUTAMINE METHYLTRANSFERASE"/>
    <property type="match status" value="1"/>
</dbReference>
<dbReference type="HAMAP" id="MF_02126">
    <property type="entry name" value="RF_methyltr_PrmC"/>
    <property type="match status" value="1"/>
</dbReference>
<gene>
    <name evidence="8" type="ORF">METZ01_LOCUS175139</name>
</gene>
<dbReference type="GO" id="GO:0102559">
    <property type="term" value="F:peptide chain release factor N(5)-glutamine methyltransferase activity"/>
    <property type="evidence" value="ECO:0007669"/>
    <property type="project" value="UniProtKB-EC"/>
</dbReference>
<dbReference type="NCBIfam" id="TIGR03534">
    <property type="entry name" value="RF_mod_PrmC"/>
    <property type="match status" value="1"/>
</dbReference>
<proteinExistence type="inferred from homology"/>
<feature type="domain" description="Release factor glutamine methyltransferase N-terminal" evidence="7">
    <location>
        <begin position="7"/>
        <end position="75"/>
    </location>
</feature>
<feature type="domain" description="Methyltransferase small" evidence="6">
    <location>
        <begin position="107"/>
        <end position="202"/>
    </location>
</feature>
<sequence length="284" mass="32867">MILENTIRQASQLLKNHNINSYELDAEIILSDIMKVTREFLIINNHLNISKNIIKKYNLAIKRRINREPVAYITGKREFWSEDFVVDHGTLVPRPETELLIYKVINFLKNKRINILDIGTGSGCILLAILKELNLARGTGIDISPKAIQIAKVNSKNLNLFNRSKFKVFDLTKYNLGKYDLIVSNPPYVPSKDIKELSKDIINFEPRIALDGGVDGLDLIKKVIYKSNCLLKRNGILALEIGFNQYYKVSKLLKHYRFREVSKEYDYNRNVRCIISTKVDFFQI</sequence>
<evidence type="ECO:0000259" key="6">
    <source>
        <dbReference type="Pfam" id="PF05175"/>
    </source>
</evidence>
<dbReference type="Gene3D" id="3.40.50.150">
    <property type="entry name" value="Vaccinia Virus protein VP39"/>
    <property type="match status" value="1"/>
</dbReference>
<reference evidence="8" key="1">
    <citation type="submission" date="2018-05" db="EMBL/GenBank/DDBJ databases">
        <authorList>
            <person name="Lanie J.A."/>
            <person name="Ng W.-L."/>
            <person name="Kazmierczak K.M."/>
            <person name="Andrzejewski T.M."/>
            <person name="Davidsen T.M."/>
            <person name="Wayne K.J."/>
            <person name="Tettelin H."/>
            <person name="Glass J.I."/>
            <person name="Rusch D."/>
            <person name="Podicherti R."/>
            <person name="Tsui H.-C.T."/>
            <person name="Winkler M.E."/>
        </authorList>
    </citation>
    <scope>NUCLEOTIDE SEQUENCE</scope>
</reference>
<keyword evidence="2" id="KW-0489">Methyltransferase</keyword>
<evidence type="ECO:0000259" key="7">
    <source>
        <dbReference type="Pfam" id="PF17827"/>
    </source>
</evidence>
<protein>
    <recommendedName>
        <fullName evidence="1">peptide chain release factor N(5)-glutamine methyltransferase</fullName>
        <ecNumber evidence="1">2.1.1.297</ecNumber>
    </recommendedName>
</protein>
<dbReference type="Gene3D" id="1.10.8.10">
    <property type="entry name" value="DNA helicase RuvA subunit, C-terminal domain"/>
    <property type="match status" value="1"/>
</dbReference>
<dbReference type="InterPro" id="IPR002052">
    <property type="entry name" value="DNA_methylase_N6_adenine_CS"/>
</dbReference>
<evidence type="ECO:0000256" key="5">
    <source>
        <dbReference type="ARBA" id="ARBA00048391"/>
    </source>
</evidence>
<dbReference type="EMBL" id="UINC01033270">
    <property type="protein sequence ID" value="SVB22285.1"/>
    <property type="molecule type" value="Genomic_DNA"/>
</dbReference>
<dbReference type="PANTHER" id="PTHR18895">
    <property type="entry name" value="HEMK METHYLTRANSFERASE"/>
    <property type="match status" value="1"/>
</dbReference>
<evidence type="ECO:0000256" key="4">
    <source>
        <dbReference type="ARBA" id="ARBA00022691"/>
    </source>
</evidence>